<feature type="compositionally biased region" description="Basic and acidic residues" evidence="1">
    <location>
        <begin position="27"/>
        <end position="40"/>
    </location>
</feature>
<accession>A0ABU7FGI9</accession>
<protein>
    <recommendedName>
        <fullName evidence="4">FXSXX-COOH protein</fullName>
    </recommendedName>
</protein>
<evidence type="ECO:0008006" key="4">
    <source>
        <dbReference type="Google" id="ProtNLM"/>
    </source>
</evidence>
<keyword evidence="3" id="KW-1185">Reference proteome</keyword>
<dbReference type="Proteomes" id="UP001333996">
    <property type="component" value="Unassembled WGS sequence"/>
</dbReference>
<proteinExistence type="predicted"/>
<dbReference type="RefSeq" id="WP_329507673.1">
    <property type="nucleotide sequence ID" value="NZ_BAAAYZ010000023.1"/>
</dbReference>
<sequence>MILQVKTSGTAVSRRQSKQHTPLSATAHREAVTRSADRQDAVTPAKAATFNSSI</sequence>
<reference evidence="2" key="1">
    <citation type="submission" date="2024-01" db="EMBL/GenBank/DDBJ databases">
        <title>First draft genome sequence data of TA4-1, the type strain of Gram-positive actinobacterium Streptomyces chiangmaiensis.</title>
        <authorList>
            <person name="Yasawong M."/>
            <person name="Nantapong N."/>
        </authorList>
    </citation>
    <scope>NUCLEOTIDE SEQUENCE</scope>
    <source>
        <strain evidence="2">TA4-1</strain>
    </source>
</reference>
<evidence type="ECO:0000313" key="2">
    <source>
        <dbReference type="EMBL" id="MED7823205.1"/>
    </source>
</evidence>
<name>A0ABU7FGI9_9ACTN</name>
<gene>
    <name evidence="2" type="ORF">VXC91_14720</name>
</gene>
<evidence type="ECO:0000256" key="1">
    <source>
        <dbReference type="SAM" id="MobiDB-lite"/>
    </source>
</evidence>
<evidence type="ECO:0000313" key="3">
    <source>
        <dbReference type="Proteomes" id="UP001333996"/>
    </source>
</evidence>
<feature type="region of interest" description="Disordered" evidence="1">
    <location>
        <begin position="1"/>
        <end position="54"/>
    </location>
</feature>
<feature type="compositionally biased region" description="Polar residues" evidence="1">
    <location>
        <begin position="1"/>
        <end position="24"/>
    </location>
</feature>
<comment type="caution">
    <text evidence="2">The sequence shown here is derived from an EMBL/GenBank/DDBJ whole genome shotgun (WGS) entry which is preliminary data.</text>
</comment>
<dbReference type="EMBL" id="JAYWVC010000038">
    <property type="protein sequence ID" value="MED7823205.1"/>
    <property type="molecule type" value="Genomic_DNA"/>
</dbReference>
<organism evidence="2 3">
    <name type="scientific">Streptomyces chiangmaiensis</name>
    <dbReference type="NCBI Taxonomy" id="766497"/>
    <lineage>
        <taxon>Bacteria</taxon>
        <taxon>Bacillati</taxon>
        <taxon>Actinomycetota</taxon>
        <taxon>Actinomycetes</taxon>
        <taxon>Kitasatosporales</taxon>
        <taxon>Streptomycetaceae</taxon>
        <taxon>Streptomyces</taxon>
    </lineage>
</organism>